<keyword evidence="4 5" id="KW-0067">ATP-binding</keyword>
<dbReference type="InterPro" id="IPR011009">
    <property type="entry name" value="Kinase-like_dom_sf"/>
</dbReference>
<dbReference type="InterPro" id="IPR017441">
    <property type="entry name" value="Protein_kinase_ATP_BS"/>
</dbReference>
<keyword evidence="3 8" id="KW-0418">Kinase</keyword>
<evidence type="ECO:0000313" key="9">
    <source>
        <dbReference type="Proteomes" id="UP000017396"/>
    </source>
</evidence>
<keyword evidence="2 5" id="KW-0547">Nucleotide-binding</keyword>
<dbReference type="PROSITE" id="PS50011">
    <property type="entry name" value="PROTEIN_KINASE_DOM"/>
    <property type="match status" value="1"/>
</dbReference>
<dbReference type="RefSeq" id="WP_023173834.1">
    <property type="nucleotide sequence ID" value="NC_022600.1"/>
</dbReference>
<dbReference type="SUPFAM" id="SSF56112">
    <property type="entry name" value="Protein kinase-like (PK-like)"/>
    <property type="match status" value="1"/>
</dbReference>
<name>U5QI89_GLOK1</name>
<feature type="region of interest" description="Disordered" evidence="6">
    <location>
        <begin position="352"/>
        <end position="443"/>
    </location>
</feature>
<dbReference type="HOGENOM" id="CLU_489805_0_0_3"/>
<evidence type="ECO:0000256" key="6">
    <source>
        <dbReference type="SAM" id="MobiDB-lite"/>
    </source>
</evidence>
<evidence type="ECO:0000256" key="1">
    <source>
        <dbReference type="ARBA" id="ARBA00022679"/>
    </source>
</evidence>
<keyword evidence="1 8" id="KW-0808">Transferase</keyword>
<dbReference type="Pfam" id="PF00069">
    <property type="entry name" value="Pkinase"/>
    <property type="match status" value="1"/>
</dbReference>
<dbReference type="PANTHER" id="PTHR43289:SF34">
    <property type="entry name" value="SERINE_THREONINE-PROTEIN KINASE YBDM-RELATED"/>
    <property type="match status" value="1"/>
</dbReference>
<dbReference type="AlphaFoldDB" id="U5QI89"/>
<evidence type="ECO:0000256" key="5">
    <source>
        <dbReference type="PROSITE-ProRule" id="PRU10141"/>
    </source>
</evidence>
<dbReference type="EC" id="2.7.11.1" evidence="8"/>
<feature type="compositionally biased region" description="Pro residues" evidence="6">
    <location>
        <begin position="410"/>
        <end position="419"/>
    </location>
</feature>
<proteinExistence type="predicted"/>
<sequence length="556" mass="59828">MYSPANQRDPLLGRVIGRYRLSERIGSGGMGAVYRAEHLEIPTLLSAVKLLAPNCLDNDILRRRFRDEAAICARLGEQSPYIVQIRDYGVLEDRDQPYYMMEFLRGTSLEVRLREGAMPLAAAIALARQLCDGLALAHQQQVIHRDLKPANIFLLPDAQTGERVKILDFGIAKLLYDASTASQTSLTQGYMGTPRYSSPEQLQGRRVEASSDIYSLGLILYEMLCGDFPFVVEENSYAAWYQAHNMDPPRTMAMIPPAIEAVVQQCLAKDPRARPANAVVLYQQLELAWQQSQGRAATEVVPPTVMAAVEPPPVRPPATPARRGFSPLIAAGLGGAAVLIAVVLWPKAPAPAPVEPKLPQQPKVTSAPKKTAAAPKPAPAIKTAEKPPASPSPPPKVAQPVAAARSKPAPTAPKAPPRQTPSIAARPKPQPAPVEEPEAPPPTVAARLPTQIIYAGTAFNATVGQKAVTAVALKIDGDQITAQLKVAPPLVGSGILTGTRQGNICELSGVLDQGFTMRVTARCTRERFVGSYAIDPYQDYPAQQGTVQLGRYTGNQ</sequence>
<feature type="binding site" evidence="5">
    <location>
        <position position="49"/>
    </location>
    <ligand>
        <name>ATP</name>
        <dbReference type="ChEBI" id="CHEBI:30616"/>
    </ligand>
</feature>
<protein>
    <submittedName>
        <fullName evidence="8">Serine/threonine protein kinase</fullName>
        <ecNumber evidence="8">2.7.11.1</ecNumber>
    </submittedName>
</protein>
<evidence type="ECO:0000256" key="2">
    <source>
        <dbReference type="ARBA" id="ARBA00022741"/>
    </source>
</evidence>
<feature type="compositionally biased region" description="Low complexity" evidence="6">
    <location>
        <begin position="357"/>
        <end position="382"/>
    </location>
</feature>
<organism evidence="8 9">
    <name type="scientific">Gloeobacter kilaueensis (strain ATCC BAA-2537 / CCAP 1431/1 / ULC 316 / JS1)</name>
    <dbReference type="NCBI Taxonomy" id="1183438"/>
    <lineage>
        <taxon>Bacteria</taxon>
        <taxon>Bacillati</taxon>
        <taxon>Cyanobacteriota</taxon>
        <taxon>Cyanophyceae</taxon>
        <taxon>Gloeobacterales</taxon>
        <taxon>Gloeobacteraceae</taxon>
        <taxon>Gloeobacter</taxon>
    </lineage>
</organism>
<dbReference type="Gene3D" id="1.10.510.10">
    <property type="entry name" value="Transferase(Phosphotransferase) domain 1"/>
    <property type="match status" value="1"/>
</dbReference>
<dbReference type="Proteomes" id="UP000017396">
    <property type="component" value="Chromosome"/>
</dbReference>
<evidence type="ECO:0000256" key="4">
    <source>
        <dbReference type="ARBA" id="ARBA00022840"/>
    </source>
</evidence>
<dbReference type="InterPro" id="IPR008271">
    <property type="entry name" value="Ser/Thr_kinase_AS"/>
</dbReference>
<dbReference type="InterPro" id="IPR000719">
    <property type="entry name" value="Prot_kinase_dom"/>
</dbReference>
<dbReference type="STRING" id="1183438.GKIL_2410"/>
<dbReference type="PANTHER" id="PTHR43289">
    <property type="entry name" value="MITOGEN-ACTIVATED PROTEIN KINASE KINASE KINASE 20-RELATED"/>
    <property type="match status" value="1"/>
</dbReference>
<dbReference type="PROSITE" id="PS00107">
    <property type="entry name" value="PROTEIN_KINASE_ATP"/>
    <property type="match status" value="1"/>
</dbReference>
<dbReference type="SMART" id="SM00220">
    <property type="entry name" value="S_TKc"/>
    <property type="match status" value="1"/>
</dbReference>
<dbReference type="GO" id="GO:0005524">
    <property type="term" value="F:ATP binding"/>
    <property type="evidence" value="ECO:0007669"/>
    <property type="project" value="UniProtKB-UniRule"/>
</dbReference>
<keyword evidence="9" id="KW-1185">Reference proteome</keyword>
<evidence type="ECO:0000259" key="7">
    <source>
        <dbReference type="PROSITE" id="PS50011"/>
    </source>
</evidence>
<gene>
    <name evidence="8" type="primary">pknD</name>
    <name evidence="8" type="ORF">GKIL_2410</name>
</gene>
<feature type="compositionally biased region" description="Pro residues" evidence="6">
    <location>
        <begin position="428"/>
        <end position="443"/>
    </location>
</feature>
<dbReference type="GO" id="GO:0004674">
    <property type="term" value="F:protein serine/threonine kinase activity"/>
    <property type="evidence" value="ECO:0007669"/>
    <property type="project" value="UniProtKB-KW"/>
</dbReference>
<dbReference type="OrthoDB" id="9788659at2"/>
<feature type="domain" description="Protein kinase" evidence="7">
    <location>
        <begin position="19"/>
        <end position="287"/>
    </location>
</feature>
<feature type="compositionally biased region" description="Pro residues" evidence="6">
    <location>
        <begin position="388"/>
        <end position="397"/>
    </location>
</feature>
<dbReference type="eggNOG" id="COG0515">
    <property type="taxonomic scope" value="Bacteria"/>
</dbReference>
<reference evidence="8 9" key="1">
    <citation type="journal article" date="2013" name="PLoS ONE">
        <title>Cultivation and Complete Genome Sequencing of Gloeobacter kilaueensis sp. nov., from a Lava Cave in Kilauea Caldera, Hawai'i.</title>
        <authorList>
            <person name="Saw J.H."/>
            <person name="Schatz M."/>
            <person name="Brown M.V."/>
            <person name="Kunkel D.D."/>
            <person name="Foster J.S."/>
            <person name="Shick H."/>
            <person name="Christensen S."/>
            <person name="Hou S."/>
            <person name="Wan X."/>
            <person name="Donachie S.P."/>
        </authorList>
    </citation>
    <scope>NUCLEOTIDE SEQUENCE [LARGE SCALE GENOMIC DNA]</scope>
    <source>
        <strain evidence="9">JS</strain>
    </source>
</reference>
<dbReference type="PROSITE" id="PS00108">
    <property type="entry name" value="PROTEIN_KINASE_ST"/>
    <property type="match status" value="1"/>
</dbReference>
<dbReference type="PATRIC" id="fig|1183438.3.peg.2368"/>
<evidence type="ECO:0000256" key="3">
    <source>
        <dbReference type="ARBA" id="ARBA00022777"/>
    </source>
</evidence>
<dbReference type="Gene3D" id="3.30.200.20">
    <property type="entry name" value="Phosphorylase Kinase, domain 1"/>
    <property type="match status" value="1"/>
</dbReference>
<accession>U5QI89</accession>
<dbReference type="EMBL" id="CP003587">
    <property type="protein sequence ID" value="AGY58656.1"/>
    <property type="molecule type" value="Genomic_DNA"/>
</dbReference>
<dbReference type="KEGG" id="glj:GKIL_2410"/>
<dbReference type="CDD" id="cd14014">
    <property type="entry name" value="STKc_PknB_like"/>
    <property type="match status" value="1"/>
</dbReference>
<feature type="compositionally biased region" description="Low complexity" evidence="6">
    <location>
        <begin position="398"/>
        <end position="409"/>
    </location>
</feature>
<evidence type="ECO:0000313" key="8">
    <source>
        <dbReference type="EMBL" id="AGY58656.1"/>
    </source>
</evidence>
<keyword evidence="8" id="KW-0723">Serine/threonine-protein kinase</keyword>